<dbReference type="EMBL" id="CAMXCT030000693">
    <property type="protein sequence ID" value="CAL4769526.1"/>
    <property type="molecule type" value="Genomic_DNA"/>
</dbReference>
<evidence type="ECO:0000313" key="1">
    <source>
        <dbReference type="EMBL" id="CAI3982214.1"/>
    </source>
</evidence>
<gene>
    <name evidence="1" type="ORF">C1SCF055_LOCUS9936</name>
</gene>
<accession>A0A9P1BZA9</accession>
<evidence type="ECO:0000313" key="2">
    <source>
        <dbReference type="EMBL" id="CAL4769526.1"/>
    </source>
</evidence>
<sequence length="136" mass="15459">MFNKTATPFLSLDFSARMQESGHYRVPEPPANACEEQLSYYSTGTDWQCDESRFYTPRPAVSIPSRELEQRDAPLTKDPLNPQNTAPLIWYLQHCWLLTWAAYLPDRGSLGSLRVSRRSGYSTWTFAAPLDPINAG</sequence>
<comment type="caution">
    <text evidence="1">The sequence shown here is derived from an EMBL/GenBank/DDBJ whole genome shotgun (WGS) entry which is preliminary data.</text>
</comment>
<protein>
    <submittedName>
        <fullName evidence="2">UDENN domain-containing protein</fullName>
    </submittedName>
</protein>
<reference evidence="2 3" key="2">
    <citation type="submission" date="2024-05" db="EMBL/GenBank/DDBJ databases">
        <authorList>
            <person name="Chen Y."/>
            <person name="Shah S."/>
            <person name="Dougan E. K."/>
            <person name="Thang M."/>
            <person name="Chan C."/>
        </authorList>
    </citation>
    <scope>NUCLEOTIDE SEQUENCE [LARGE SCALE GENOMIC DNA]</scope>
</reference>
<dbReference type="EMBL" id="CAMXCT020000693">
    <property type="protein sequence ID" value="CAL1135589.1"/>
    <property type="molecule type" value="Genomic_DNA"/>
</dbReference>
<reference evidence="1" key="1">
    <citation type="submission" date="2022-10" db="EMBL/GenBank/DDBJ databases">
        <authorList>
            <person name="Chen Y."/>
            <person name="Dougan E. K."/>
            <person name="Chan C."/>
            <person name="Rhodes N."/>
            <person name="Thang M."/>
        </authorList>
    </citation>
    <scope>NUCLEOTIDE SEQUENCE</scope>
</reference>
<dbReference type="Proteomes" id="UP001152797">
    <property type="component" value="Unassembled WGS sequence"/>
</dbReference>
<dbReference type="AlphaFoldDB" id="A0A9P1BZA9"/>
<organism evidence="1">
    <name type="scientific">Cladocopium goreaui</name>
    <dbReference type="NCBI Taxonomy" id="2562237"/>
    <lineage>
        <taxon>Eukaryota</taxon>
        <taxon>Sar</taxon>
        <taxon>Alveolata</taxon>
        <taxon>Dinophyceae</taxon>
        <taxon>Suessiales</taxon>
        <taxon>Symbiodiniaceae</taxon>
        <taxon>Cladocopium</taxon>
    </lineage>
</organism>
<name>A0A9P1BZA9_9DINO</name>
<keyword evidence="3" id="KW-1185">Reference proteome</keyword>
<evidence type="ECO:0000313" key="3">
    <source>
        <dbReference type="Proteomes" id="UP001152797"/>
    </source>
</evidence>
<proteinExistence type="predicted"/>
<dbReference type="EMBL" id="CAMXCT010000693">
    <property type="protein sequence ID" value="CAI3982214.1"/>
    <property type="molecule type" value="Genomic_DNA"/>
</dbReference>